<dbReference type="STRING" id="1009370.ALO_12756"/>
<accession>F7NKD8</accession>
<evidence type="ECO:0000259" key="2">
    <source>
        <dbReference type="Pfam" id="PF09524"/>
    </source>
</evidence>
<feature type="compositionally biased region" description="Basic and acidic residues" evidence="1">
    <location>
        <begin position="103"/>
        <end position="132"/>
    </location>
</feature>
<dbReference type="Pfam" id="PF09524">
    <property type="entry name" value="Phg_2220_C"/>
    <property type="match status" value="1"/>
</dbReference>
<sequence>MIMAIIRVKKRENPYVMMDKTGLKDPNLSFRAKGMLSYLLSKPDDWQPVLEEMVKASKDGYDSVKSGFAELRRCGYMKKIPIHGPDGKFMGWERAVYEVPLPPEERKPDRNSHKEGKPPGGKTTERKNHSVENPRLINNDLLINKDLNNNIVPFAEIIDYLNTKCGTKYRVIDSNRKHIRARWEEGFRLDDFKTVIDKKYDEWVDTEQAKYLRPETLFGTKFNSYLNHPVVKKAGKQNNKPVIGKGDACAGDYSEYDR</sequence>
<dbReference type="eggNOG" id="COG1802">
    <property type="taxonomic scope" value="Bacteria"/>
</dbReference>
<proteinExistence type="predicted"/>
<comment type="caution">
    <text evidence="3">The sequence shown here is derived from an EMBL/GenBank/DDBJ whole genome shotgun (WGS) entry which is preliminary data.</text>
</comment>
<dbReference type="Proteomes" id="UP000003240">
    <property type="component" value="Unassembled WGS sequence"/>
</dbReference>
<gene>
    <name evidence="3" type="ORF">ALO_12756</name>
</gene>
<reference evidence="3 4" key="1">
    <citation type="journal article" date="2011" name="EMBO J.">
        <title>Structural diversity of bacterial flagellar motors.</title>
        <authorList>
            <person name="Chen S."/>
            <person name="Beeby M."/>
            <person name="Murphy G.E."/>
            <person name="Leadbetter J.R."/>
            <person name="Hendrixson D.R."/>
            <person name="Briegel A."/>
            <person name="Li Z."/>
            <person name="Shi J."/>
            <person name="Tocheva E.I."/>
            <person name="Muller A."/>
            <person name="Dobro M.J."/>
            <person name="Jensen G.J."/>
        </authorList>
    </citation>
    <scope>NUCLEOTIDE SEQUENCE [LARGE SCALE GENOMIC DNA]</scope>
    <source>
        <strain evidence="3 4">DSM 6540</strain>
    </source>
</reference>
<dbReference type="EMBL" id="AFGF01000107">
    <property type="protein sequence ID" value="EGO63579.1"/>
    <property type="molecule type" value="Genomic_DNA"/>
</dbReference>
<feature type="region of interest" description="Disordered" evidence="1">
    <location>
        <begin position="102"/>
        <end position="133"/>
    </location>
</feature>
<organism evidence="3 4">
    <name type="scientific">Acetonema longum DSM 6540</name>
    <dbReference type="NCBI Taxonomy" id="1009370"/>
    <lineage>
        <taxon>Bacteria</taxon>
        <taxon>Bacillati</taxon>
        <taxon>Bacillota</taxon>
        <taxon>Negativicutes</taxon>
        <taxon>Acetonemataceae</taxon>
        <taxon>Acetonema</taxon>
    </lineage>
</organism>
<evidence type="ECO:0000313" key="3">
    <source>
        <dbReference type="EMBL" id="EGO63579.1"/>
    </source>
</evidence>
<feature type="domain" description="Phage conserved hypothetical protein C-terminal" evidence="2">
    <location>
        <begin position="157"/>
        <end position="227"/>
    </location>
</feature>
<dbReference type="OrthoDB" id="1258529at2"/>
<protein>
    <recommendedName>
        <fullName evidence="2">Phage conserved hypothetical protein C-terminal domain-containing protein</fullName>
    </recommendedName>
</protein>
<evidence type="ECO:0000313" key="4">
    <source>
        <dbReference type="Proteomes" id="UP000003240"/>
    </source>
</evidence>
<dbReference type="AlphaFoldDB" id="F7NKD8"/>
<dbReference type="NCBIfam" id="TIGR02220">
    <property type="entry name" value="phg_TIGR02220"/>
    <property type="match status" value="1"/>
</dbReference>
<dbReference type="InterPro" id="IPR011741">
    <property type="entry name" value="Phg_2220_C"/>
</dbReference>
<name>F7NKD8_9FIRM</name>
<evidence type="ECO:0000256" key="1">
    <source>
        <dbReference type="SAM" id="MobiDB-lite"/>
    </source>
</evidence>
<keyword evidence="4" id="KW-1185">Reference proteome</keyword>
<dbReference type="eggNOG" id="COG3935">
    <property type="taxonomic scope" value="Bacteria"/>
</dbReference>